<dbReference type="RefSeq" id="XP_002732948.1">
    <property type="nucleotide sequence ID" value="XM_002732902.2"/>
</dbReference>
<keyword evidence="3" id="KW-1185">Reference proteome</keyword>
<evidence type="ECO:0000313" key="3">
    <source>
        <dbReference type="Proteomes" id="UP000694865"/>
    </source>
</evidence>
<accession>A0ABM0GM36</accession>
<dbReference type="Proteomes" id="UP000694865">
    <property type="component" value="Unplaced"/>
</dbReference>
<name>A0ABM0GM36_SACKO</name>
<evidence type="ECO:0000256" key="1">
    <source>
        <dbReference type="SAM" id="MobiDB-lite"/>
    </source>
</evidence>
<protein>
    <submittedName>
        <fullName evidence="4">Uncharacterized protein LOC100366348</fullName>
    </submittedName>
</protein>
<evidence type="ECO:0000256" key="2">
    <source>
        <dbReference type="SAM" id="SignalP"/>
    </source>
</evidence>
<keyword evidence="2" id="KW-0732">Signal</keyword>
<dbReference type="GeneID" id="100366348"/>
<reference evidence="4" key="1">
    <citation type="submission" date="2025-08" db="UniProtKB">
        <authorList>
            <consortium name="RefSeq"/>
        </authorList>
    </citation>
    <scope>IDENTIFICATION</scope>
    <source>
        <tissue evidence="4">Testes</tissue>
    </source>
</reference>
<feature type="compositionally biased region" description="Polar residues" evidence="1">
    <location>
        <begin position="42"/>
        <end position="54"/>
    </location>
</feature>
<feature type="chain" id="PRO_5046962927" evidence="2">
    <location>
        <begin position="23"/>
        <end position="203"/>
    </location>
</feature>
<sequence length="203" mass="22801">MTSFPVMKVILLVLCALSVVQGCWRSKNKDTTEEEETVPSCCRNSGNRLRQRNPTPLPDEYGTNHAECVYDKENGCLMCKSPAGTSQCCTMPFQNKNHPAGLIPVGEYLMSQPYEHPMQQIDWVKLMPKKADGNGYWAYDEPNESGRSYMSLHPGCFVLNSVTVDTCESNKGTCWMQTKAVLEGGTFFNEWDGDFYSGILRVI</sequence>
<feature type="signal peptide" evidence="2">
    <location>
        <begin position="1"/>
        <end position="22"/>
    </location>
</feature>
<gene>
    <name evidence="4" type="primary">LOC100366348</name>
</gene>
<proteinExistence type="predicted"/>
<feature type="region of interest" description="Disordered" evidence="1">
    <location>
        <begin position="35"/>
        <end position="57"/>
    </location>
</feature>
<organism evidence="3 4">
    <name type="scientific">Saccoglossus kowalevskii</name>
    <name type="common">Acorn worm</name>
    <dbReference type="NCBI Taxonomy" id="10224"/>
    <lineage>
        <taxon>Eukaryota</taxon>
        <taxon>Metazoa</taxon>
        <taxon>Hemichordata</taxon>
        <taxon>Enteropneusta</taxon>
        <taxon>Harrimaniidae</taxon>
        <taxon>Saccoglossus</taxon>
    </lineage>
</organism>
<evidence type="ECO:0000313" key="4">
    <source>
        <dbReference type="RefSeq" id="XP_002732948.1"/>
    </source>
</evidence>